<feature type="region of interest" description="Disordered" evidence="1">
    <location>
        <begin position="659"/>
        <end position="717"/>
    </location>
</feature>
<dbReference type="PROSITE" id="PS51126">
    <property type="entry name" value="DILUTE"/>
    <property type="match status" value="1"/>
</dbReference>
<feature type="compositionally biased region" description="Acidic residues" evidence="1">
    <location>
        <begin position="240"/>
        <end position="250"/>
    </location>
</feature>
<proteinExistence type="predicted"/>
<feature type="region of interest" description="Disordered" evidence="1">
    <location>
        <begin position="190"/>
        <end position="216"/>
    </location>
</feature>
<evidence type="ECO:0000313" key="4">
    <source>
        <dbReference type="Proteomes" id="UP001219525"/>
    </source>
</evidence>
<dbReference type="InterPro" id="IPR036770">
    <property type="entry name" value="Ankyrin_rpt-contain_sf"/>
</dbReference>
<dbReference type="SMART" id="SM01132">
    <property type="entry name" value="DIL"/>
    <property type="match status" value="1"/>
</dbReference>
<gene>
    <name evidence="3" type="ORF">GGX14DRAFT_639795</name>
</gene>
<feature type="region of interest" description="Disordered" evidence="1">
    <location>
        <begin position="422"/>
        <end position="459"/>
    </location>
</feature>
<evidence type="ECO:0000256" key="1">
    <source>
        <dbReference type="SAM" id="MobiDB-lite"/>
    </source>
</evidence>
<dbReference type="PANTHER" id="PTHR16027:SF6">
    <property type="entry name" value="DILUTE DOMAIN-CONTAINING PROTEIN"/>
    <property type="match status" value="1"/>
</dbReference>
<dbReference type="Gene3D" id="1.25.40.20">
    <property type="entry name" value="Ankyrin repeat-containing domain"/>
    <property type="match status" value="1"/>
</dbReference>
<dbReference type="EMBL" id="JARJCW010000004">
    <property type="protein sequence ID" value="KAJ7225594.1"/>
    <property type="molecule type" value="Genomic_DNA"/>
</dbReference>
<comment type="caution">
    <text evidence="3">The sequence shown here is derived from an EMBL/GenBank/DDBJ whole genome shotgun (WGS) entry which is preliminary data.</text>
</comment>
<feature type="compositionally biased region" description="Basic and acidic residues" evidence="1">
    <location>
        <begin position="858"/>
        <end position="867"/>
    </location>
</feature>
<keyword evidence="4" id="KW-1185">Reference proteome</keyword>
<protein>
    <submittedName>
        <fullName evidence="3">DIL domain-containing protein</fullName>
    </submittedName>
</protein>
<dbReference type="AlphaFoldDB" id="A0AAD6YPE3"/>
<dbReference type="Proteomes" id="UP001219525">
    <property type="component" value="Unassembled WGS sequence"/>
</dbReference>
<dbReference type="InterPro" id="IPR002710">
    <property type="entry name" value="Dilute_dom"/>
</dbReference>
<accession>A0AAD6YPE3</accession>
<feature type="compositionally biased region" description="Basic and acidic residues" evidence="1">
    <location>
        <begin position="701"/>
        <end position="710"/>
    </location>
</feature>
<sequence>MASSSLLSMDLSPEPDLHPLYPTTAYIEELLSSHSGLAPDQRAELVSHCLARACVFGDLSVLQYLLTDQHPQSYIDLGVRDDGVGLVTLLIHGFGAESERDVEREECVRLLIMQGADLSADKAGWTPLHHAALLSPPTLISHLLTHGCSPFAVTRRNMTPLDIVTAHSILPGREDVALLLEEAMRGEGWTGGKMEEKRRLSDEKRRRREKQRSIQDTIGKTLGISSKWWGDADSASSDSESGDEEVEDDVYTPPADYSSMLVFSPPSLPQIFESLVTNFPPSFRDSQPANLLYMLARFACLTCDHTWLEDLVIGAADAIEETFFERADDITCLVFWLRNTTLWLHLLRCDNSINEACEMLGSFELLEEVINSVFVFIIRYAERRIDQLLDAALLEYSPLASEFDSIQFESEWSFLRSLTSRKKAHPPSVPSTRTGNPPTPTSLSRPVSPSPSIPSSTSLGFSSLKQSFTRARASSQATPMQSLFSDGPPPTSPADITSFLTALHTLLTLSDVNPALTTQLWSQVMYWTSCEIFNRVLTRKKYLCRSRAVQISMNVVALEEWMDQMGLPRGVQSHFNPVRDLLNWLQCLSSITEFSNLVATIQSMHHINPLQMRRAVREYKYEVNEGRMTDECVQYLTQLQKDWERHRVKLGVEALRKERDTDRDSVSSFATESQSNSGPASTTPSIISSEGFPGQHGIDMLFERNGDRPSWEPTKPPQVLGELMDSRHMLPLSFPSDPRMLSAVPVNHVFPDEKHANPLLMPDSRSSSRTSVRGAMSWRLKDRTLREVGVGTLQWVDGVRSAARWRRLAVPDEEDMRADSPDNDELHAGALMVDTHVTPLTRKPSGRSKGRPSQSGEAEERTPIEQP</sequence>
<feature type="region of interest" description="Disordered" evidence="1">
    <location>
        <begin position="230"/>
        <end position="250"/>
    </location>
</feature>
<dbReference type="SUPFAM" id="SSF48403">
    <property type="entry name" value="Ankyrin repeat"/>
    <property type="match status" value="1"/>
</dbReference>
<feature type="region of interest" description="Disordered" evidence="1">
    <location>
        <begin position="813"/>
        <end position="867"/>
    </location>
</feature>
<feature type="compositionally biased region" description="Polar residues" evidence="1">
    <location>
        <begin position="666"/>
        <end position="688"/>
    </location>
</feature>
<dbReference type="PANTHER" id="PTHR16027">
    <property type="entry name" value="DILUTE DOMAIN-CONTAINING PROTEIN YPR089W"/>
    <property type="match status" value="1"/>
</dbReference>
<dbReference type="InterPro" id="IPR052072">
    <property type="entry name" value="Vascular_dev_regulator"/>
</dbReference>
<feature type="region of interest" description="Disordered" evidence="1">
    <location>
        <begin position="754"/>
        <end position="773"/>
    </location>
</feature>
<dbReference type="Pfam" id="PF01843">
    <property type="entry name" value="DIL"/>
    <property type="match status" value="1"/>
</dbReference>
<dbReference type="CDD" id="cd15473">
    <property type="entry name" value="Myo5p-like_CBD_DIL_ANK"/>
    <property type="match status" value="1"/>
</dbReference>
<evidence type="ECO:0000313" key="3">
    <source>
        <dbReference type="EMBL" id="KAJ7225594.1"/>
    </source>
</evidence>
<dbReference type="InterPro" id="IPR037986">
    <property type="entry name" value="Myo5p-like_CBD_DIL"/>
</dbReference>
<name>A0AAD6YPE3_9AGAR</name>
<feature type="compositionally biased region" description="Basic and acidic residues" evidence="1">
    <location>
        <begin position="193"/>
        <end position="204"/>
    </location>
</feature>
<feature type="domain" description="Dilute" evidence="2">
    <location>
        <begin position="313"/>
        <end position="642"/>
    </location>
</feature>
<dbReference type="GO" id="GO:0051020">
    <property type="term" value="F:GTPase binding"/>
    <property type="evidence" value="ECO:0007669"/>
    <property type="project" value="TreeGrafter"/>
</dbReference>
<organism evidence="3 4">
    <name type="scientific">Mycena pura</name>
    <dbReference type="NCBI Taxonomy" id="153505"/>
    <lineage>
        <taxon>Eukaryota</taxon>
        <taxon>Fungi</taxon>
        <taxon>Dikarya</taxon>
        <taxon>Basidiomycota</taxon>
        <taxon>Agaricomycotina</taxon>
        <taxon>Agaricomycetes</taxon>
        <taxon>Agaricomycetidae</taxon>
        <taxon>Agaricales</taxon>
        <taxon>Marasmiineae</taxon>
        <taxon>Mycenaceae</taxon>
        <taxon>Mycena</taxon>
    </lineage>
</organism>
<feature type="compositionally biased region" description="Basic and acidic residues" evidence="1">
    <location>
        <begin position="817"/>
        <end position="827"/>
    </location>
</feature>
<reference evidence="3" key="1">
    <citation type="submission" date="2023-03" db="EMBL/GenBank/DDBJ databases">
        <title>Massive genome expansion in bonnet fungi (Mycena s.s.) driven by repeated elements and novel gene families across ecological guilds.</title>
        <authorList>
            <consortium name="Lawrence Berkeley National Laboratory"/>
            <person name="Harder C.B."/>
            <person name="Miyauchi S."/>
            <person name="Viragh M."/>
            <person name="Kuo A."/>
            <person name="Thoen E."/>
            <person name="Andreopoulos B."/>
            <person name="Lu D."/>
            <person name="Skrede I."/>
            <person name="Drula E."/>
            <person name="Henrissat B."/>
            <person name="Morin E."/>
            <person name="Kohler A."/>
            <person name="Barry K."/>
            <person name="LaButti K."/>
            <person name="Morin E."/>
            <person name="Salamov A."/>
            <person name="Lipzen A."/>
            <person name="Mereny Z."/>
            <person name="Hegedus B."/>
            <person name="Baldrian P."/>
            <person name="Stursova M."/>
            <person name="Weitz H."/>
            <person name="Taylor A."/>
            <person name="Grigoriev I.V."/>
            <person name="Nagy L.G."/>
            <person name="Martin F."/>
            <person name="Kauserud H."/>
        </authorList>
    </citation>
    <scope>NUCLEOTIDE SEQUENCE</scope>
    <source>
        <strain evidence="3">9144</strain>
    </source>
</reference>
<evidence type="ECO:0000259" key="2">
    <source>
        <dbReference type="PROSITE" id="PS51126"/>
    </source>
</evidence>